<keyword evidence="4" id="KW-1185">Reference proteome</keyword>
<feature type="transmembrane region" description="Helical" evidence="1">
    <location>
        <begin position="60"/>
        <end position="86"/>
    </location>
</feature>
<dbReference type="PANTHER" id="PTHR42709:SF11">
    <property type="entry name" value="DEDA FAMILY PROTEIN"/>
    <property type="match status" value="1"/>
</dbReference>
<keyword evidence="1" id="KW-1133">Transmembrane helix</keyword>
<dbReference type="GO" id="GO:0005886">
    <property type="term" value="C:plasma membrane"/>
    <property type="evidence" value="ECO:0007669"/>
    <property type="project" value="TreeGrafter"/>
</dbReference>
<name>A0A0W7WHY1_9RHOB</name>
<gene>
    <name evidence="3" type="ORF">AVJ23_14125</name>
</gene>
<comment type="caution">
    <text evidence="3">The sequence shown here is derived from an EMBL/GenBank/DDBJ whole genome shotgun (WGS) entry which is preliminary data.</text>
</comment>
<feature type="transmembrane region" description="Helical" evidence="1">
    <location>
        <begin position="180"/>
        <end position="200"/>
    </location>
</feature>
<dbReference type="InterPro" id="IPR051311">
    <property type="entry name" value="DedA_domain"/>
</dbReference>
<feature type="domain" description="VTT" evidence="2">
    <location>
        <begin position="43"/>
        <end position="165"/>
    </location>
</feature>
<accession>A0A0W7WHY1</accession>
<dbReference type="PANTHER" id="PTHR42709">
    <property type="entry name" value="ALKALINE PHOSPHATASE LIKE PROTEIN"/>
    <property type="match status" value="1"/>
</dbReference>
<evidence type="ECO:0000313" key="3">
    <source>
        <dbReference type="EMBL" id="KUF10227.1"/>
    </source>
</evidence>
<evidence type="ECO:0000256" key="1">
    <source>
        <dbReference type="SAM" id="Phobius"/>
    </source>
</evidence>
<evidence type="ECO:0000259" key="2">
    <source>
        <dbReference type="Pfam" id="PF09335"/>
    </source>
</evidence>
<feature type="transmembrane region" description="Helical" evidence="1">
    <location>
        <begin position="113"/>
        <end position="137"/>
    </location>
</feature>
<dbReference type="Pfam" id="PF09335">
    <property type="entry name" value="VTT_dom"/>
    <property type="match status" value="1"/>
</dbReference>
<dbReference type="AlphaFoldDB" id="A0A0W7WHY1"/>
<keyword evidence="1" id="KW-0812">Transmembrane</keyword>
<feature type="transmembrane region" description="Helical" evidence="1">
    <location>
        <begin position="143"/>
        <end position="168"/>
    </location>
</feature>
<evidence type="ECO:0000313" key="4">
    <source>
        <dbReference type="Proteomes" id="UP000054396"/>
    </source>
</evidence>
<feature type="transmembrane region" description="Helical" evidence="1">
    <location>
        <begin position="28"/>
        <end position="54"/>
    </location>
</feature>
<proteinExistence type="predicted"/>
<dbReference type="EMBL" id="LPXO01000008">
    <property type="protein sequence ID" value="KUF10227.1"/>
    <property type="molecule type" value="Genomic_DNA"/>
</dbReference>
<dbReference type="InterPro" id="IPR032816">
    <property type="entry name" value="VTT_dom"/>
</dbReference>
<dbReference type="Proteomes" id="UP000054396">
    <property type="component" value="Unassembled WGS sequence"/>
</dbReference>
<reference evidence="3 4" key="1">
    <citation type="submission" date="2015-12" db="EMBL/GenBank/DDBJ databases">
        <authorList>
            <person name="Shamseldin A."/>
            <person name="Moawad H."/>
            <person name="Abd El-Rahim W.M."/>
            <person name="Sadowsky M.J."/>
        </authorList>
    </citation>
    <scope>NUCLEOTIDE SEQUENCE [LARGE SCALE GENOMIC DNA]</scope>
    <source>
        <strain evidence="3 4">SJ5A-1</strain>
    </source>
</reference>
<protein>
    <submittedName>
        <fullName evidence="3">Alkaline phosphatase</fullName>
    </submittedName>
</protein>
<sequence length="201" mass="21965">MTSHETADHGSRTRRWLDRLSHSKRAMWVLFGASFAETLVVPIPIEVILIPFMAANRARLWTIAAVVTLGCLIASVVGYGVGLLVFETLGQQLIDAMGWNEGMDRFRTLFDDYGFWAIVVVGVLPIPFQVALLGAGAASYPMLWFLLAALLARGTRYFGLALLVHLFGERASDLWHRHKLSASLIAGGLALAIFAAVRALG</sequence>
<organism evidence="3 4">
    <name type="scientific">Pseudoponticoccus marisrubri</name>
    <dbReference type="NCBI Taxonomy" id="1685382"/>
    <lineage>
        <taxon>Bacteria</taxon>
        <taxon>Pseudomonadati</taxon>
        <taxon>Pseudomonadota</taxon>
        <taxon>Alphaproteobacteria</taxon>
        <taxon>Rhodobacterales</taxon>
        <taxon>Roseobacteraceae</taxon>
        <taxon>Pseudoponticoccus</taxon>
    </lineage>
</organism>
<keyword evidence="1" id="KW-0472">Membrane</keyword>